<feature type="chain" id="PRO_5029620501" evidence="1">
    <location>
        <begin position="18"/>
        <end position="241"/>
    </location>
</feature>
<evidence type="ECO:0000256" key="1">
    <source>
        <dbReference type="SAM" id="SignalP"/>
    </source>
</evidence>
<keyword evidence="3" id="KW-1185">Reference proteome</keyword>
<dbReference type="RefSeq" id="WP_173073723.1">
    <property type="nucleotide sequence ID" value="NZ_CP041345.1"/>
</dbReference>
<dbReference type="EMBL" id="CP041345">
    <property type="protein sequence ID" value="QKG79704.1"/>
    <property type="molecule type" value="Genomic_DNA"/>
</dbReference>
<name>A0A7D4BZI0_9BACT</name>
<accession>A0A7D4BZI0</accession>
<dbReference type="Proteomes" id="UP000500961">
    <property type="component" value="Chromosome"/>
</dbReference>
<dbReference type="PROSITE" id="PS51257">
    <property type="entry name" value="PROKAR_LIPOPROTEIN"/>
    <property type="match status" value="1"/>
</dbReference>
<dbReference type="AlphaFoldDB" id="A0A7D4BZI0"/>
<sequence length="241" mass="26868">MKRITFFAVVIFLTSCAELSIPTTFPFPQAQSSTTPKLTYAEVVEGLKEALKVGAKNSTALASKVDGFYKNPKIFIPFPPEAEKVKEKLIDAGFNKQVDRFTLTLNRAAEEATKKALPIFTDAIFKMTFTDAMSILNGPDNAATEYFRKTTSDNLYKAFKPVVSDAIKTVKLTSYWEPIATTYNRLTIITGGKAVNPDLEDYVTRKAIDGLFVLIEQEEQKIRKDPAARVTDILKKVFGNM</sequence>
<feature type="signal peptide" evidence="1">
    <location>
        <begin position="1"/>
        <end position="17"/>
    </location>
</feature>
<dbReference type="InterPro" id="IPR025245">
    <property type="entry name" value="DUF4197"/>
</dbReference>
<protein>
    <submittedName>
        <fullName evidence="2">DUF4197 family protein</fullName>
    </submittedName>
</protein>
<gene>
    <name evidence="2" type="ORF">FHG85_05325</name>
</gene>
<evidence type="ECO:0000313" key="2">
    <source>
        <dbReference type="EMBL" id="QKG79704.1"/>
    </source>
</evidence>
<proteinExistence type="predicted"/>
<keyword evidence="1" id="KW-0732">Signal</keyword>
<evidence type="ECO:0000313" key="3">
    <source>
        <dbReference type="Proteomes" id="UP000500961"/>
    </source>
</evidence>
<organism evidence="2 3">
    <name type="scientific">Tenuifilum thalassicum</name>
    <dbReference type="NCBI Taxonomy" id="2590900"/>
    <lineage>
        <taxon>Bacteria</taxon>
        <taxon>Pseudomonadati</taxon>
        <taxon>Bacteroidota</taxon>
        <taxon>Bacteroidia</taxon>
        <taxon>Bacteroidales</taxon>
        <taxon>Tenuifilaceae</taxon>
        <taxon>Tenuifilum</taxon>
    </lineage>
</organism>
<dbReference type="Pfam" id="PF13852">
    <property type="entry name" value="DUF4197"/>
    <property type="match status" value="1"/>
</dbReference>
<dbReference type="KEGG" id="ttz:FHG85_05325"/>
<reference evidence="2 3" key="1">
    <citation type="submission" date="2019-07" db="EMBL/GenBank/DDBJ databases">
        <title>Thalassofilum flectens gen. nov., sp. nov., a novel moderate thermophilic anaerobe from a shallow sea hot spring in Kunashir Island (Russia), representing a new family in the order Bacteroidales, and proposal of Thalassofilacea fam. nov.</title>
        <authorList>
            <person name="Kochetkova T.V."/>
            <person name="Podosokorskaya O.A."/>
            <person name="Novikov A."/>
            <person name="Elcheninov A.G."/>
            <person name="Toshchakov S.V."/>
            <person name="Kublanov I.V."/>
        </authorList>
    </citation>
    <scope>NUCLEOTIDE SEQUENCE [LARGE SCALE GENOMIC DNA]</scope>
    <source>
        <strain evidence="2 3">38-H</strain>
    </source>
</reference>